<dbReference type="Proteomes" id="UP001501004">
    <property type="component" value="Unassembled WGS sequence"/>
</dbReference>
<evidence type="ECO:0000313" key="3">
    <source>
        <dbReference type="Proteomes" id="UP001501004"/>
    </source>
</evidence>
<protein>
    <recommendedName>
        <fullName evidence="4">Transposase</fullName>
    </recommendedName>
</protein>
<gene>
    <name evidence="2" type="ORF">GCM10022239_16620</name>
</gene>
<name>A0ABP7FKX3_9MICO</name>
<keyword evidence="1" id="KW-0175">Coiled coil</keyword>
<comment type="caution">
    <text evidence="2">The sequence shown here is derived from an EMBL/GenBank/DDBJ whole genome shotgun (WGS) entry which is preliminary data.</text>
</comment>
<sequence length="121" mass="13471">MTMTAPIALLEAPEMSVVARKFVVGEEMNTMTTATALECATPLNRTVSPNGTMRAPVARRAPARGIDRAVTTLAVAMLKWSRAREQRAATTHQEHYRRLQLRNSELQREADALRLTQRIGL</sequence>
<organism evidence="2 3">
    <name type="scientific">Leifsonella bigeumensis</name>
    <dbReference type="NCBI Taxonomy" id="433643"/>
    <lineage>
        <taxon>Bacteria</taxon>
        <taxon>Bacillati</taxon>
        <taxon>Actinomycetota</taxon>
        <taxon>Actinomycetes</taxon>
        <taxon>Micrococcales</taxon>
        <taxon>Microbacteriaceae</taxon>
        <taxon>Leifsonella</taxon>
    </lineage>
</organism>
<evidence type="ECO:0008006" key="4">
    <source>
        <dbReference type="Google" id="ProtNLM"/>
    </source>
</evidence>
<proteinExistence type="predicted"/>
<accession>A0ABP7FKX3</accession>
<dbReference type="EMBL" id="BAABAE010000003">
    <property type="protein sequence ID" value="GAA3741650.1"/>
    <property type="molecule type" value="Genomic_DNA"/>
</dbReference>
<feature type="coiled-coil region" evidence="1">
    <location>
        <begin position="89"/>
        <end position="116"/>
    </location>
</feature>
<reference evidence="3" key="1">
    <citation type="journal article" date="2019" name="Int. J. Syst. Evol. Microbiol.">
        <title>The Global Catalogue of Microorganisms (GCM) 10K type strain sequencing project: providing services to taxonomists for standard genome sequencing and annotation.</title>
        <authorList>
            <consortium name="The Broad Institute Genomics Platform"/>
            <consortium name="The Broad Institute Genome Sequencing Center for Infectious Disease"/>
            <person name="Wu L."/>
            <person name="Ma J."/>
        </authorList>
    </citation>
    <scope>NUCLEOTIDE SEQUENCE [LARGE SCALE GENOMIC DNA]</scope>
    <source>
        <strain evidence="3">JCM 16949</strain>
    </source>
</reference>
<evidence type="ECO:0000313" key="2">
    <source>
        <dbReference type="EMBL" id="GAA3741650.1"/>
    </source>
</evidence>
<evidence type="ECO:0000256" key="1">
    <source>
        <dbReference type="SAM" id="Coils"/>
    </source>
</evidence>
<keyword evidence="3" id="KW-1185">Reference proteome</keyword>